<keyword evidence="5 7" id="KW-0964">Secreted</keyword>
<dbReference type="InterPro" id="IPR053927">
    <property type="entry name" value="FlgK_helical"/>
</dbReference>
<evidence type="ECO:0000256" key="4">
    <source>
        <dbReference type="ARBA" id="ARBA00016244"/>
    </source>
</evidence>
<dbReference type="OrthoDB" id="9802553at2"/>
<protein>
    <recommendedName>
        <fullName evidence="4 7">Flagellar hook-associated protein 1</fullName>
        <shortName evidence="7">HAP1</shortName>
    </recommendedName>
</protein>
<dbReference type="EMBL" id="NIBG01000004">
    <property type="protein sequence ID" value="PAB60122.1"/>
    <property type="molecule type" value="Genomic_DNA"/>
</dbReference>
<evidence type="ECO:0000313" key="10">
    <source>
        <dbReference type="EMBL" id="PAB60122.1"/>
    </source>
</evidence>
<dbReference type="InterPro" id="IPR002371">
    <property type="entry name" value="FlgK"/>
</dbReference>
<dbReference type="InterPro" id="IPR010930">
    <property type="entry name" value="Flg_bb/hook_C_dom"/>
</dbReference>
<dbReference type="GO" id="GO:0009424">
    <property type="term" value="C:bacterial-type flagellum hook"/>
    <property type="evidence" value="ECO:0007669"/>
    <property type="project" value="UniProtKB-UniRule"/>
</dbReference>
<evidence type="ECO:0000256" key="6">
    <source>
        <dbReference type="ARBA" id="ARBA00023143"/>
    </source>
</evidence>
<dbReference type="AlphaFoldDB" id="A0A267ML31"/>
<keyword evidence="10" id="KW-0966">Cell projection</keyword>
<proteinExistence type="inferred from homology"/>
<dbReference type="PANTHER" id="PTHR30033">
    <property type="entry name" value="FLAGELLAR HOOK-ASSOCIATED PROTEIN 1"/>
    <property type="match status" value="1"/>
</dbReference>
<keyword evidence="10" id="KW-0969">Cilium</keyword>
<dbReference type="SUPFAM" id="SSF64518">
    <property type="entry name" value="Phase 1 flagellin"/>
    <property type="match status" value="1"/>
</dbReference>
<evidence type="ECO:0000256" key="5">
    <source>
        <dbReference type="ARBA" id="ARBA00022525"/>
    </source>
</evidence>
<dbReference type="NCBIfam" id="TIGR02492">
    <property type="entry name" value="flgK_ends"/>
    <property type="match status" value="1"/>
</dbReference>
<evidence type="ECO:0000259" key="8">
    <source>
        <dbReference type="Pfam" id="PF06429"/>
    </source>
</evidence>
<dbReference type="PRINTS" id="PR01005">
    <property type="entry name" value="FLGHOOKAP1"/>
</dbReference>
<dbReference type="GO" id="GO:0044780">
    <property type="term" value="P:bacterial-type flagellum assembly"/>
    <property type="evidence" value="ECO:0007669"/>
    <property type="project" value="InterPro"/>
</dbReference>
<dbReference type="Proteomes" id="UP000216024">
    <property type="component" value="Unassembled WGS sequence"/>
</dbReference>
<name>A0A267ML31_9FIRM</name>
<evidence type="ECO:0000256" key="1">
    <source>
        <dbReference type="ARBA" id="ARBA00004365"/>
    </source>
</evidence>
<keyword evidence="10" id="KW-0282">Flagellum</keyword>
<dbReference type="GO" id="GO:0005576">
    <property type="term" value="C:extracellular region"/>
    <property type="evidence" value="ECO:0007669"/>
    <property type="project" value="UniProtKB-SubCell"/>
</dbReference>
<accession>A0A267ML31</accession>
<keyword evidence="6 7" id="KW-0975">Bacterial flagellum</keyword>
<comment type="subcellular location">
    <subcellularLocation>
        <location evidence="1 7">Bacterial flagellum</location>
    </subcellularLocation>
    <subcellularLocation>
        <location evidence="2 7">Secreted</location>
    </subcellularLocation>
</comment>
<evidence type="ECO:0000259" key="9">
    <source>
        <dbReference type="Pfam" id="PF22638"/>
    </source>
</evidence>
<dbReference type="Pfam" id="PF06429">
    <property type="entry name" value="Flg_bbr_C"/>
    <property type="match status" value="1"/>
</dbReference>
<evidence type="ECO:0000256" key="2">
    <source>
        <dbReference type="ARBA" id="ARBA00004613"/>
    </source>
</evidence>
<organism evidence="10 11">
    <name type="scientific">Anaeromicrobium sediminis</name>
    <dbReference type="NCBI Taxonomy" id="1478221"/>
    <lineage>
        <taxon>Bacteria</taxon>
        <taxon>Bacillati</taxon>
        <taxon>Bacillota</taxon>
        <taxon>Clostridia</taxon>
        <taxon>Peptostreptococcales</taxon>
        <taxon>Thermotaleaceae</taxon>
        <taxon>Anaeromicrobium</taxon>
    </lineage>
</organism>
<reference evidence="10 11" key="1">
    <citation type="submission" date="2017-06" db="EMBL/GenBank/DDBJ databases">
        <title>Draft genome sequence of anaerobic fermentative bacterium Anaeromicrobium sediminis DY2726D isolated from West Pacific Ocean sediments.</title>
        <authorList>
            <person name="Zeng X."/>
        </authorList>
    </citation>
    <scope>NUCLEOTIDE SEQUENCE [LARGE SCALE GENOMIC DNA]</scope>
    <source>
        <strain evidence="10 11">DY2726D</strain>
    </source>
</reference>
<feature type="domain" description="Flagellar basal-body/hook protein C-terminal" evidence="8">
    <location>
        <begin position="466"/>
        <end position="505"/>
    </location>
</feature>
<comment type="similarity">
    <text evidence="3 7">Belongs to the flagella basal body rod proteins family.</text>
</comment>
<evidence type="ECO:0000256" key="7">
    <source>
        <dbReference type="RuleBase" id="RU362065"/>
    </source>
</evidence>
<feature type="domain" description="Flagellar hook-associated protein FlgK helical" evidence="9">
    <location>
        <begin position="97"/>
        <end position="354"/>
    </location>
</feature>
<sequence>MASTFAGLAISANGLYASQSALYTTNSNISNADTPGYSRQVVNQTNGYAFSQGNVMIGTGPEVVSVDRMRDEYIDKKYWAENPSLGEWETKSNILLEIEGIFAEPSTSGINSVMSDFYSALEVLSTNPTGMAERALLLQTGTAMCETLNDTAQKLVDLQQQINNDINMKVNEINSIGDQIAKLNEQIYELELTGANANELRDERDLLVDELSKIIEIQAEEVKVGTLPNGQADTKFQITLNGHYLVNGSSSNKLETYNADTSSTGQPLYGIKWEDSDIVVDPKGGELKGCFDLRDGTGENSEYKGIPYYLEELDEFARTFAMAFNEGVYGDGVKYSEGHADGYGLDGSTGTRFFTYDNMSSDDFMASGSDMESAYDNITALNISVSSDVENDLNKIAASSKSGEEGNNENIKSIIDICNDTKMFNQGSADDYINSVLTTLGTENQHATGKMNNEANLVQQIEYTRLSVSSVSIDEEMSNMVRYQQTYEAAAKMIDVWKEIYEVTINEIGG</sequence>
<dbReference type="PANTHER" id="PTHR30033:SF1">
    <property type="entry name" value="FLAGELLAR HOOK-ASSOCIATED PROTEIN 1"/>
    <property type="match status" value="1"/>
</dbReference>
<gene>
    <name evidence="7" type="primary">flgK</name>
    <name evidence="10" type="ORF">CCE28_07055</name>
</gene>
<keyword evidence="11" id="KW-1185">Reference proteome</keyword>
<dbReference type="Pfam" id="PF22638">
    <property type="entry name" value="FlgK_D1"/>
    <property type="match status" value="1"/>
</dbReference>
<comment type="caution">
    <text evidence="10">The sequence shown here is derived from an EMBL/GenBank/DDBJ whole genome shotgun (WGS) entry which is preliminary data.</text>
</comment>
<dbReference type="GO" id="GO:0005198">
    <property type="term" value="F:structural molecule activity"/>
    <property type="evidence" value="ECO:0007669"/>
    <property type="project" value="UniProtKB-UniRule"/>
</dbReference>
<evidence type="ECO:0000313" key="11">
    <source>
        <dbReference type="Proteomes" id="UP000216024"/>
    </source>
</evidence>
<evidence type="ECO:0000256" key="3">
    <source>
        <dbReference type="ARBA" id="ARBA00009677"/>
    </source>
</evidence>
<dbReference type="RefSeq" id="WP_095132378.1">
    <property type="nucleotide sequence ID" value="NZ_NIBG01000004.1"/>
</dbReference>